<feature type="repeat" description="WD" evidence="4">
    <location>
        <begin position="186"/>
        <end position="220"/>
    </location>
</feature>
<dbReference type="Proteomes" id="UP001061958">
    <property type="component" value="Unassembled WGS sequence"/>
</dbReference>
<dbReference type="PROSITE" id="PS50294">
    <property type="entry name" value="WD_REPEATS_REGION"/>
    <property type="match status" value="2"/>
</dbReference>
<dbReference type="InterPro" id="IPR019775">
    <property type="entry name" value="WD40_repeat_CS"/>
</dbReference>
<feature type="repeat" description="WD" evidence="4">
    <location>
        <begin position="60"/>
        <end position="102"/>
    </location>
</feature>
<protein>
    <submittedName>
        <fullName evidence="5">Uncharacterized protein</fullName>
    </submittedName>
</protein>
<dbReference type="GO" id="GO:0000445">
    <property type="term" value="C:THO complex part of transcription export complex"/>
    <property type="evidence" value="ECO:0007669"/>
    <property type="project" value="TreeGrafter"/>
</dbReference>
<keyword evidence="1 4" id="KW-0853">WD repeat</keyword>
<reference evidence="5" key="2">
    <citation type="submission" date="2022-01" db="EMBL/GenBank/DDBJ databases">
        <authorList>
            <person name="Hirooka S."/>
            <person name="Miyagishima S.Y."/>
        </authorList>
    </citation>
    <scope>NUCLEOTIDE SEQUENCE</scope>
    <source>
        <strain evidence="5">NBRC 102759</strain>
    </source>
</reference>
<organism evidence="5 6">
    <name type="scientific">Galdieria partita</name>
    <dbReference type="NCBI Taxonomy" id="83374"/>
    <lineage>
        <taxon>Eukaryota</taxon>
        <taxon>Rhodophyta</taxon>
        <taxon>Bangiophyceae</taxon>
        <taxon>Galdieriales</taxon>
        <taxon>Galdieriaceae</taxon>
        <taxon>Galdieria</taxon>
    </lineage>
</organism>
<keyword evidence="6" id="KW-1185">Reference proteome</keyword>
<proteinExistence type="inferred from homology"/>
<dbReference type="OrthoDB" id="340259at2759"/>
<dbReference type="InterPro" id="IPR015943">
    <property type="entry name" value="WD40/YVTN_repeat-like_dom_sf"/>
</dbReference>
<dbReference type="InterPro" id="IPR001680">
    <property type="entry name" value="WD40_rpt"/>
</dbReference>
<comment type="similarity">
    <text evidence="3">Belongs to the THOC3 family.</text>
</comment>
<dbReference type="PROSITE" id="PS50082">
    <property type="entry name" value="WD_REPEATS_2"/>
    <property type="match status" value="3"/>
</dbReference>
<dbReference type="InterPro" id="IPR040132">
    <property type="entry name" value="Tex1/THOC3"/>
</dbReference>
<dbReference type="PANTHER" id="PTHR22839:SF0">
    <property type="entry name" value="THO COMPLEX SUBUNIT 3"/>
    <property type="match status" value="1"/>
</dbReference>
<evidence type="ECO:0000313" key="5">
    <source>
        <dbReference type="EMBL" id="GJQ08323.1"/>
    </source>
</evidence>
<dbReference type="Pfam" id="PF25174">
    <property type="entry name" value="Beta-prop_THOC3"/>
    <property type="match status" value="1"/>
</dbReference>
<dbReference type="PROSITE" id="PS00678">
    <property type="entry name" value="WD_REPEATS_1"/>
    <property type="match status" value="1"/>
</dbReference>
<comment type="caution">
    <text evidence="5">The sequence shown here is derived from an EMBL/GenBank/DDBJ whole genome shotgun (WGS) entry which is preliminary data.</text>
</comment>
<name>A0A9C7PPP1_9RHOD</name>
<dbReference type="InterPro" id="IPR036322">
    <property type="entry name" value="WD40_repeat_dom_sf"/>
</dbReference>
<dbReference type="SMART" id="SM00320">
    <property type="entry name" value="WD40"/>
    <property type="match status" value="5"/>
</dbReference>
<evidence type="ECO:0000256" key="1">
    <source>
        <dbReference type="ARBA" id="ARBA00022574"/>
    </source>
</evidence>
<dbReference type="GO" id="GO:0006406">
    <property type="term" value="P:mRNA export from nucleus"/>
    <property type="evidence" value="ECO:0007669"/>
    <property type="project" value="InterPro"/>
</dbReference>
<dbReference type="PANTHER" id="PTHR22839">
    <property type="entry name" value="THO COMPLEX SUBUNIT 3 THO3"/>
    <property type="match status" value="1"/>
</dbReference>
<evidence type="ECO:0000256" key="2">
    <source>
        <dbReference type="ARBA" id="ARBA00022737"/>
    </source>
</evidence>
<reference evidence="5" key="1">
    <citation type="journal article" date="2022" name="Proc. Natl. Acad. Sci. U.S.A.">
        <title>Life cycle and functional genomics of the unicellular red alga Galdieria for elucidating algal and plant evolution and industrial use.</title>
        <authorList>
            <person name="Hirooka S."/>
            <person name="Itabashi T."/>
            <person name="Ichinose T.M."/>
            <person name="Onuma R."/>
            <person name="Fujiwara T."/>
            <person name="Yamashita S."/>
            <person name="Jong L.W."/>
            <person name="Tomita R."/>
            <person name="Iwane A.H."/>
            <person name="Miyagishima S.Y."/>
        </authorList>
    </citation>
    <scope>NUCLEOTIDE SEQUENCE</scope>
    <source>
        <strain evidence="5">NBRC 102759</strain>
    </source>
</reference>
<sequence>MSTSASSKIFSKASSAELVGHTRKVHCLSWNPTGGLLGSGGVDCVARIWDVEKLQQKAELKEHTSSIEQLKWNPTASVCFVSASLDHKVVFWDLRARNNEPVASLETHGENINLAWSEDGLYCAVGDKDDNLSFIDVRKFTIFERFQFSEEVNEFKWSPSGPFFFMTLGKEVLVLHWPTMEQQLRMQVHVDRCYCLEFDRSGRYFALGGADSIISLWETEYMLCRWTVDRLEYPIRTISFSYDGQFIAAGSEDSVIDISDTLNGQQTFALGVKGATNVVSWHPSRHLLAYATEEEYSRDGIAIHLYGNVSKDIIG</sequence>
<accession>A0A9C7PPP1</accession>
<gene>
    <name evidence="5" type="ORF">GpartN1_g114.t1</name>
</gene>
<dbReference type="SUPFAM" id="SSF50978">
    <property type="entry name" value="WD40 repeat-like"/>
    <property type="match status" value="1"/>
</dbReference>
<evidence type="ECO:0000256" key="4">
    <source>
        <dbReference type="PROSITE-ProRule" id="PRU00221"/>
    </source>
</evidence>
<evidence type="ECO:0000256" key="3">
    <source>
        <dbReference type="ARBA" id="ARBA00046343"/>
    </source>
</evidence>
<feature type="repeat" description="WD" evidence="4">
    <location>
        <begin position="18"/>
        <end position="59"/>
    </location>
</feature>
<evidence type="ECO:0000313" key="6">
    <source>
        <dbReference type="Proteomes" id="UP001061958"/>
    </source>
</evidence>
<dbReference type="EMBL" id="BQMJ01000001">
    <property type="protein sequence ID" value="GJQ08323.1"/>
    <property type="molecule type" value="Genomic_DNA"/>
</dbReference>
<keyword evidence="2" id="KW-0677">Repeat</keyword>
<dbReference type="Gene3D" id="2.130.10.10">
    <property type="entry name" value="YVTN repeat-like/Quinoprotein amine dehydrogenase"/>
    <property type="match status" value="2"/>
</dbReference>
<dbReference type="AlphaFoldDB" id="A0A9C7PPP1"/>